<dbReference type="EMBL" id="WKJI01000001">
    <property type="protein sequence ID" value="MRX46655.1"/>
    <property type="molecule type" value="Genomic_DNA"/>
</dbReference>
<feature type="transmembrane region" description="Helical" evidence="1">
    <location>
        <begin position="34"/>
        <end position="50"/>
    </location>
</feature>
<keyword evidence="1" id="KW-0812">Transmembrane</keyword>
<keyword evidence="3" id="KW-1185">Reference proteome</keyword>
<feature type="transmembrane region" description="Helical" evidence="1">
    <location>
        <begin position="12"/>
        <end position="28"/>
    </location>
</feature>
<evidence type="ECO:0000256" key="1">
    <source>
        <dbReference type="SAM" id="Phobius"/>
    </source>
</evidence>
<evidence type="ECO:0000313" key="2">
    <source>
        <dbReference type="EMBL" id="MRX46655.1"/>
    </source>
</evidence>
<keyword evidence="1" id="KW-1133">Transmembrane helix</keyword>
<dbReference type="AlphaFoldDB" id="A0A7K0FMJ6"/>
<protein>
    <submittedName>
        <fullName evidence="2">Uncharacterized protein</fullName>
    </submittedName>
</protein>
<comment type="caution">
    <text evidence="2">The sequence shown here is derived from an EMBL/GenBank/DDBJ whole genome shotgun (WGS) entry which is preliminary data.</text>
</comment>
<name>A0A7K0FMJ6_9SPHI</name>
<accession>A0A7K0FMJ6</accession>
<proteinExistence type="predicted"/>
<keyword evidence="1" id="KW-0472">Membrane</keyword>
<evidence type="ECO:0000313" key="3">
    <source>
        <dbReference type="Proteomes" id="UP000462931"/>
    </source>
</evidence>
<sequence length="153" mass="17561">MKRIFFYGQKSLTPALFTFSMLLIIISFITDESLSKLALVAAILTLIWIGKKQMELSLKMTSRKLADGKRDHLATIENNLEWNFNSSNKQTTKVDIPKKSHDLNFNHLALKQDTNHKRLTKNYPKQFHKHGIEVAQLESNDSYSIAKKAISLN</sequence>
<dbReference type="Proteomes" id="UP000462931">
    <property type="component" value="Unassembled WGS sequence"/>
</dbReference>
<gene>
    <name evidence="2" type="ORF">GJJ64_05610</name>
</gene>
<reference evidence="2 3" key="1">
    <citation type="submission" date="2019-11" db="EMBL/GenBank/DDBJ databases">
        <authorList>
            <person name="Cheng Q."/>
            <person name="Yang Z."/>
        </authorList>
    </citation>
    <scope>NUCLEOTIDE SEQUENCE [LARGE SCALE GENOMIC DNA]</scope>
    <source>
        <strain evidence="2 3">HX-22-1</strain>
    </source>
</reference>
<dbReference type="RefSeq" id="WP_154286725.1">
    <property type="nucleotide sequence ID" value="NZ_WKJI01000001.1"/>
</dbReference>
<organism evidence="2 3">
    <name type="scientific">Pedobacter puniceum</name>
    <dbReference type="NCBI Taxonomy" id="2666136"/>
    <lineage>
        <taxon>Bacteria</taxon>
        <taxon>Pseudomonadati</taxon>
        <taxon>Bacteroidota</taxon>
        <taxon>Sphingobacteriia</taxon>
        <taxon>Sphingobacteriales</taxon>
        <taxon>Sphingobacteriaceae</taxon>
        <taxon>Pedobacter</taxon>
    </lineage>
</organism>